<protein>
    <submittedName>
        <fullName evidence="1">Uncharacterized protein</fullName>
    </submittedName>
</protein>
<organism evidence="1 2">
    <name type="scientific">Tegillarca granosa</name>
    <name type="common">Malaysian cockle</name>
    <name type="synonym">Anadara granosa</name>
    <dbReference type="NCBI Taxonomy" id="220873"/>
    <lineage>
        <taxon>Eukaryota</taxon>
        <taxon>Metazoa</taxon>
        <taxon>Spiralia</taxon>
        <taxon>Lophotrochozoa</taxon>
        <taxon>Mollusca</taxon>
        <taxon>Bivalvia</taxon>
        <taxon>Autobranchia</taxon>
        <taxon>Pteriomorphia</taxon>
        <taxon>Arcoida</taxon>
        <taxon>Arcoidea</taxon>
        <taxon>Arcidae</taxon>
        <taxon>Tegillarca</taxon>
    </lineage>
</organism>
<evidence type="ECO:0000313" key="2">
    <source>
        <dbReference type="Proteomes" id="UP001217089"/>
    </source>
</evidence>
<keyword evidence="2" id="KW-1185">Reference proteome</keyword>
<proteinExistence type="predicted"/>
<name>A0ABQ9FAV1_TEGGR</name>
<dbReference type="EMBL" id="JARBDR010000337">
    <property type="protein sequence ID" value="KAJ8314484.1"/>
    <property type="molecule type" value="Genomic_DNA"/>
</dbReference>
<evidence type="ECO:0000313" key="1">
    <source>
        <dbReference type="EMBL" id="KAJ8314484.1"/>
    </source>
</evidence>
<sequence length="62" mass="6937">MKQVQITKFCSSTNANQVRPTLELRNTPQNFVAASLYKSGLGYSAINKARSALSSFWIRKLT</sequence>
<gene>
    <name evidence="1" type="ORF">KUTeg_006634</name>
</gene>
<comment type="caution">
    <text evidence="1">The sequence shown here is derived from an EMBL/GenBank/DDBJ whole genome shotgun (WGS) entry which is preliminary data.</text>
</comment>
<dbReference type="Proteomes" id="UP001217089">
    <property type="component" value="Unassembled WGS sequence"/>
</dbReference>
<accession>A0ABQ9FAV1</accession>
<reference evidence="1 2" key="1">
    <citation type="submission" date="2022-12" db="EMBL/GenBank/DDBJ databases">
        <title>Chromosome-level genome of Tegillarca granosa.</title>
        <authorList>
            <person name="Kim J."/>
        </authorList>
    </citation>
    <scope>NUCLEOTIDE SEQUENCE [LARGE SCALE GENOMIC DNA]</scope>
    <source>
        <strain evidence="1">Teg-2019</strain>
        <tissue evidence="1">Adductor muscle</tissue>
    </source>
</reference>